<feature type="signal peptide" evidence="1">
    <location>
        <begin position="1"/>
        <end position="17"/>
    </location>
</feature>
<keyword evidence="1" id="KW-0732">Signal</keyword>
<accession>A0AB34IB91</accession>
<comment type="caution">
    <text evidence="2">The sequence shown here is derived from an EMBL/GenBank/DDBJ whole genome shotgun (WGS) entry which is preliminary data.</text>
</comment>
<evidence type="ECO:0000313" key="3">
    <source>
        <dbReference type="Proteomes" id="UP001515480"/>
    </source>
</evidence>
<protein>
    <submittedName>
        <fullName evidence="2">Uncharacterized protein</fullName>
    </submittedName>
</protein>
<sequence length="157" mass="15900">MFQMVLASAAVAATVPAVPMSRTVGGALPLRRITPRHPPCFCGRGVQDAALAVANPVVWLSLCSLSATGGGLPAGPYGLLGALEGVSYVLVVGSVGAALLRNRSDGNAAPPLGLAEKLSFLSVLAAVVVLAGLLREQGCVPNALPLVDYSAYVRVCH</sequence>
<gene>
    <name evidence="2" type="ORF">AB1Y20_017206</name>
</gene>
<dbReference type="PANTHER" id="PTHR37231">
    <property type="entry name" value="EXPRESSED PROTEIN"/>
    <property type="match status" value="1"/>
</dbReference>
<dbReference type="EMBL" id="JBGBPQ010000034">
    <property type="protein sequence ID" value="KAL1493501.1"/>
    <property type="molecule type" value="Genomic_DNA"/>
</dbReference>
<dbReference type="Proteomes" id="UP001515480">
    <property type="component" value="Unassembled WGS sequence"/>
</dbReference>
<evidence type="ECO:0000256" key="1">
    <source>
        <dbReference type="SAM" id="SignalP"/>
    </source>
</evidence>
<dbReference type="PANTHER" id="PTHR37231:SF2">
    <property type="entry name" value="EXPRESSED PROTEIN"/>
    <property type="match status" value="1"/>
</dbReference>
<dbReference type="AlphaFoldDB" id="A0AB34IB91"/>
<evidence type="ECO:0000313" key="2">
    <source>
        <dbReference type="EMBL" id="KAL1493501.1"/>
    </source>
</evidence>
<proteinExistence type="predicted"/>
<organism evidence="2 3">
    <name type="scientific">Prymnesium parvum</name>
    <name type="common">Toxic golden alga</name>
    <dbReference type="NCBI Taxonomy" id="97485"/>
    <lineage>
        <taxon>Eukaryota</taxon>
        <taxon>Haptista</taxon>
        <taxon>Haptophyta</taxon>
        <taxon>Prymnesiophyceae</taxon>
        <taxon>Prymnesiales</taxon>
        <taxon>Prymnesiaceae</taxon>
        <taxon>Prymnesium</taxon>
    </lineage>
</organism>
<name>A0AB34IB91_PRYPA</name>
<keyword evidence="3" id="KW-1185">Reference proteome</keyword>
<feature type="chain" id="PRO_5044268821" evidence="1">
    <location>
        <begin position="18"/>
        <end position="157"/>
    </location>
</feature>
<reference evidence="2 3" key="1">
    <citation type="journal article" date="2024" name="Science">
        <title>Giant polyketide synthase enzymes in the biosynthesis of giant marine polyether toxins.</title>
        <authorList>
            <person name="Fallon T.R."/>
            <person name="Shende V.V."/>
            <person name="Wierzbicki I.H."/>
            <person name="Pendleton A.L."/>
            <person name="Watervoot N.F."/>
            <person name="Auber R.P."/>
            <person name="Gonzalez D.J."/>
            <person name="Wisecaver J.H."/>
            <person name="Moore B.S."/>
        </authorList>
    </citation>
    <scope>NUCLEOTIDE SEQUENCE [LARGE SCALE GENOMIC DNA]</scope>
    <source>
        <strain evidence="2 3">12B1</strain>
    </source>
</reference>